<accession>A0A077LW33</accession>
<evidence type="ECO:0000256" key="1">
    <source>
        <dbReference type="ARBA" id="ARBA00004651"/>
    </source>
</evidence>
<dbReference type="Gene3D" id="1.20.144.10">
    <property type="entry name" value="Phosphatidic acid phosphatase type 2/haloperoxidase"/>
    <property type="match status" value="1"/>
</dbReference>
<dbReference type="SMART" id="SM00046">
    <property type="entry name" value="DAGKc"/>
    <property type="match status" value="1"/>
</dbReference>
<protein>
    <submittedName>
        <fullName evidence="9">Phosphoesterase, PA-phosphatase related</fullName>
    </submittedName>
</protein>
<dbReference type="Pfam" id="PF00781">
    <property type="entry name" value="DAGK_cat"/>
    <property type="match status" value="1"/>
</dbReference>
<keyword evidence="10" id="KW-1185">Reference proteome</keyword>
<comment type="caution">
    <text evidence="9">The sequence shown here is derived from an EMBL/GenBank/DDBJ whole genome shotgun (WGS) entry which is preliminary data.</text>
</comment>
<sequence>MDEVLGMDRVMAGGRAVGGRLRQLAHEVDALDAAVFEAVARTRSPGLDTVMPRLTDAADHSVLWMGIAGLLGVSGDQRARRAALRGLVSLGVTSLVANQVAKRVHHRRRPPTWPVPLGRRSRRMPSSASFPSGHAASAAAFATGVGIESPPLGIPLAALAGLVGLSRVATGAHYPSDVAGGVLIGVAVAALGARLVPPAEPPSRQVRPRAVQHVEPRPRGEGVALVVNPASHSGRGQKVLHELRRQLPELEVVELEEDSDVEQVMDETAARADVLGVAGGDGTVGAAAAAALRHGVPLAVFPAGTFNHFAKDVGSVPIGRAVDAVRAGTVTKVDVAYLNDELFLNTASVGAYTDFVEIRERYEHRVGKPLAALYAGLRTIGRRQALRVRVDEVTSDVDLLFLGNGRYLPRGFVPTEREQLDDGVLDLRMLDVSSTLARLSVLAALVTGRLARDPRYHEISAPALDLEILDGSVRVARDGELGETADRLRVRVERRALTVFRPADAPG</sequence>
<reference evidence="9 10" key="1">
    <citation type="journal article" date="2013" name="ISME J.">
        <title>A metabolic model for members of the genus Tetrasphaera involved in enhanced biological phosphorus removal.</title>
        <authorList>
            <person name="Kristiansen R."/>
            <person name="Nguyen H.T.T."/>
            <person name="Saunders A.M."/>
            <person name="Nielsen J.L."/>
            <person name="Wimmer R."/>
            <person name="Le V.Q."/>
            <person name="McIlroy S.J."/>
            <person name="Petrovski S."/>
            <person name="Seviour R.J."/>
            <person name="Calteau A."/>
            <person name="Nielsen K.L."/>
            <person name="Nielsen P.H."/>
        </authorList>
    </citation>
    <scope>NUCLEOTIDE SEQUENCE [LARGE SCALE GENOMIC DNA]</scope>
    <source>
        <strain evidence="9 10">T1-X7</strain>
    </source>
</reference>
<dbReference type="RefSeq" id="WP_200901207.1">
    <property type="nucleotide sequence ID" value="NZ_HF570958.1"/>
</dbReference>
<dbReference type="Pfam" id="PF01569">
    <property type="entry name" value="PAP2"/>
    <property type="match status" value="1"/>
</dbReference>
<dbReference type="Gene3D" id="3.40.50.10330">
    <property type="entry name" value="Probable inorganic polyphosphate/atp-NAD kinase, domain 1"/>
    <property type="match status" value="1"/>
</dbReference>
<dbReference type="GO" id="GO:0005886">
    <property type="term" value="C:plasma membrane"/>
    <property type="evidence" value="ECO:0007669"/>
    <property type="project" value="UniProtKB-SubCell"/>
</dbReference>
<evidence type="ECO:0000313" key="9">
    <source>
        <dbReference type="EMBL" id="CCH76179.1"/>
    </source>
</evidence>
<evidence type="ECO:0000256" key="4">
    <source>
        <dbReference type="ARBA" id="ARBA00022801"/>
    </source>
</evidence>
<evidence type="ECO:0000256" key="6">
    <source>
        <dbReference type="ARBA" id="ARBA00023136"/>
    </source>
</evidence>
<evidence type="ECO:0000256" key="7">
    <source>
        <dbReference type="SAM" id="MobiDB-lite"/>
    </source>
</evidence>
<comment type="subcellular location">
    <subcellularLocation>
        <location evidence="1">Cell membrane</location>
        <topology evidence="1">Multi-pass membrane protein</topology>
    </subcellularLocation>
</comment>
<keyword evidence="4" id="KW-0378">Hydrolase</keyword>
<dbReference type="InterPro" id="IPR001206">
    <property type="entry name" value="Diacylglycerol_kinase_cat_dom"/>
</dbReference>
<dbReference type="AlphaFoldDB" id="A0A077LW33"/>
<organism evidence="9 10">
    <name type="scientific">Nostocoides japonicum T1-X7</name>
    <dbReference type="NCBI Taxonomy" id="1194083"/>
    <lineage>
        <taxon>Bacteria</taxon>
        <taxon>Bacillati</taxon>
        <taxon>Actinomycetota</taxon>
        <taxon>Actinomycetes</taxon>
        <taxon>Micrococcales</taxon>
        <taxon>Intrasporangiaceae</taxon>
        <taxon>Nostocoides</taxon>
    </lineage>
</organism>
<feature type="domain" description="DAGKc" evidence="8">
    <location>
        <begin position="218"/>
        <end position="342"/>
    </location>
</feature>
<keyword evidence="2" id="KW-1003">Cell membrane</keyword>
<dbReference type="STRING" id="1194083.BN12_1110002"/>
<gene>
    <name evidence="9" type="ORF">BN12_1110002</name>
</gene>
<keyword evidence="3" id="KW-0812">Transmembrane</keyword>
<dbReference type="Proteomes" id="UP000035721">
    <property type="component" value="Unassembled WGS sequence"/>
</dbReference>
<dbReference type="PANTHER" id="PTHR14969:SF62">
    <property type="entry name" value="DECAPRENYLPHOSPHORYL-5-PHOSPHORIBOSE PHOSPHATASE RV3807C-RELATED"/>
    <property type="match status" value="1"/>
</dbReference>
<keyword evidence="5" id="KW-1133">Transmembrane helix</keyword>
<proteinExistence type="predicted"/>
<feature type="region of interest" description="Disordered" evidence="7">
    <location>
        <begin position="106"/>
        <end position="130"/>
    </location>
</feature>
<name>A0A077LW33_9MICO</name>
<evidence type="ECO:0000256" key="3">
    <source>
        <dbReference type="ARBA" id="ARBA00022692"/>
    </source>
</evidence>
<dbReference type="GO" id="GO:0016787">
    <property type="term" value="F:hydrolase activity"/>
    <property type="evidence" value="ECO:0007669"/>
    <property type="project" value="UniProtKB-KW"/>
</dbReference>
<dbReference type="InterPro" id="IPR000326">
    <property type="entry name" value="PAP2/HPO"/>
</dbReference>
<evidence type="ECO:0000256" key="5">
    <source>
        <dbReference type="ARBA" id="ARBA00022989"/>
    </source>
</evidence>
<dbReference type="EMBL" id="CAJB01000015">
    <property type="protein sequence ID" value="CCH76179.1"/>
    <property type="molecule type" value="Genomic_DNA"/>
</dbReference>
<dbReference type="Gene3D" id="2.60.200.40">
    <property type="match status" value="1"/>
</dbReference>
<evidence type="ECO:0000256" key="2">
    <source>
        <dbReference type="ARBA" id="ARBA00022475"/>
    </source>
</evidence>
<dbReference type="SMART" id="SM00014">
    <property type="entry name" value="acidPPc"/>
    <property type="match status" value="1"/>
</dbReference>
<evidence type="ECO:0000313" key="10">
    <source>
        <dbReference type="Proteomes" id="UP000035721"/>
    </source>
</evidence>
<dbReference type="SUPFAM" id="SSF111331">
    <property type="entry name" value="NAD kinase/diacylglycerol kinase-like"/>
    <property type="match status" value="1"/>
</dbReference>
<dbReference type="GO" id="GO:0016301">
    <property type="term" value="F:kinase activity"/>
    <property type="evidence" value="ECO:0007669"/>
    <property type="project" value="InterPro"/>
</dbReference>
<evidence type="ECO:0000259" key="8">
    <source>
        <dbReference type="PROSITE" id="PS50146"/>
    </source>
</evidence>
<dbReference type="SUPFAM" id="SSF48317">
    <property type="entry name" value="Acid phosphatase/Vanadium-dependent haloperoxidase"/>
    <property type="match status" value="1"/>
</dbReference>
<dbReference type="PANTHER" id="PTHR14969">
    <property type="entry name" value="SPHINGOSINE-1-PHOSPHATE PHOSPHOHYDROLASE"/>
    <property type="match status" value="1"/>
</dbReference>
<keyword evidence="6" id="KW-0472">Membrane</keyword>
<dbReference type="PROSITE" id="PS50146">
    <property type="entry name" value="DAGK"/>
    <property type="match status" value="1"/>
</dbReference>
<dbReference type="InterPro" id="IPR036938">
    <property type="entry name" value="PAP2/HPO_sf"/>
</dbReference>
<dbReference type="InterPro" id="IPR016064">
    <property type="entry name" value="NAD/diacylglycerol_kinase_sf"/>
</dbReference>
<dbReference type="CDD" id="cd01610">
    <property type="entry name" value="PAP2_like"/>
    <property type="match status" value="1"/>
</dbReference>
<dbReference type="InterPro" id="IPR017438">
    <property type="entry name" value="ATP-NAD_kinase_N"/>
</dbReference>